<reference evidence="2" key="1">
    <citation type="journal article" date="2020" name="Stud. Mycol.">
        <title>101 Dothideomycetes genomes: a test case for predicting lifestyles and emergence of pathogens.</title>
        <authorList>
            <person name="Haridas S."/>
            <person name="Albert R."/>
            <person name="Binder M."/>
            <person name="Bloem J."/>
            <person name="Labutti K."/>
            <person name="Salamov A."/>
            <person name="Andreopoulos B."/>
            <person name="Baker S."/>
            <person name="Barry K."/>
            <person name="Bills G."/>
            <person name="Bluhm B."/>
            <person name="Cannon C."/>
            <person name="Castanera R."/>
            <person name="Culley D."/>
            <person name="Daum C."/>
            <person name="Ezra D."/>
            <person name="Gonzalez J."/>
            <person name="Henrissat B."/>
            <person name="Kuo A."/>
            <person name="Liang C."/>
            <person name="Lipzen A."/>
            <person name="Lutzoni F."/>
            <person name="Magnuson J."/>
            <person name="Mondo S."/>
            <person name="Nolan M."/>
            <person name="Ohm R."/>
            <person name="Pangilinan J."/>
            <person name="Park H.-J."/>
            <person name="Ramirez L."/>
            <person name="Alfaro M."/>
            <person name="Sun H."/>
            <person name="Tritt A."/>
            <person name="Yoshinaga Y."/>
            <person name="Zwiers L.-H."/>
            <person name="Turgeon B."/>
            <person name="Goodwin S."/>
            <person name="Spatafora J."/>
            <person name="Crous P."/>
            <person name="Grigoriev I."/>
        </authorList>
    </citation>
    <scope>NUCLEOTIDE SEQUENCE</scope>
    <source>
        <strain evidence="2">CBS 101060</strain>
    </source>
</reference>
<name>A0A9P4S6H4_9PEZI</name>
<dbReference type="GO" id="GO:0000171">
    <property type="term" value="F:ribonuclease MRP activity"/>
    <property type="evidence" value="ECO:0007669"/>
    <property type="project" value="TreeGrafter"/>
</dbReference>
<keyword evidence="3" id="KW-1185">Reference proteome</keyword>
<dbReference type="GO" id="GO:0005655">
    <property type="term" value="C:nucleolar ribonuclease P complex"/>
    <property type="evidence" value="ECO:0007669"/>
    <property type="project" value="TreeGrafter"/>
</dbReference>
<dbReference type="PANTHER" id="PTHR28272:SF1">
    <property type="entry name" value="RIBONUCLEASES P_MRP PROTEIN SUBUNIT POP3"/>
    <property type="match status" value="1"/>
</dbReference>
<dbReference type="EMBL" id="MU006102">
    <property type="protein sequence ID" value="KAF2836854.1"/>
    <property type="molecule type" value="Genomic_DNA"/>
</dbReference>
<organism evidence="2 3">
    <name type="scientific">Patellaria atrata CBS 101060</name>
    <dbReference type="NCBI Taxonomy" id="1346257"/>
    <lineage>
        <taxon>Eukaryota</taxon>
        <taxon>Fungi</taxon>
        <taxon>Dikarya</taxon>
        <taxon>Ascomycota</taxon>
        <taxon>Pezizomycotina</taxon>
        <taxon>Dothideomycetes</taxon>
        <taxon>Dothideomycetes incertae sedis</taxon>
        <taxon>Patellariales</taxon>
        <taxon>Patellariaceae</taxon>
        <taxon>Patellaria</taxon>
    </lineage>
</organism>
<accession>A0A9P4S6H4</accession>
<dbReference type="GO" id="GO:0005829">
    <property type="term" value="C:cytosol"/>
    <property type="evidence" value="ECO:0007669"/>
    <property type="project" value="TreeGrafter"/>
</dbReference>
<protein>
    <submittedName>
        <fullName evidence="2">Uncharacterized protein</fullName>
    </submittedName>
</protein>
<feature type="region of interest" description="Disordered" evidence="1">
    <location>
        <begin position="60"/>
        <end position="88"/>
    </location>
</feature>
<evidence type="ECO:0000313" key="3">
    <source>
        <dbReference type="Proteomes" id="UP000799429"/>
    </source>
</evidence>
<dbReference type="GO" id="GO:0006364">
    <property type="term" value="P:rRNA processing"/>
    <property type="evidence" value="ECO:0007669"/>
    <property type="project" value="InterPro"/>
</dbReference>
<dbReference type="OrthoDB" id="20109at2759"/>
<dbReference type="GO" id="GO:0004526">
    <property type="term" value="F:ribonuclease P activity"/>
    <property type="evidence" value="ECO:0007669"/>
    <property type="project" value="TreeGrafter"/>
</dbReference>
<dbReference type="Proteomes" id="UP000799429">
    <property type="component" value="Unassembled WGS sequence"/>
</dbReference>
<evidence type="ECO:0000313" key="2">
    <source>
        <dbReference type="EMBL" id="KAF2836854.1"/>
    </source>
</evidence>
<dbReference type="PANTHER" id="PTHR28272">
    <property type="entry name" value="RIBONUCLEASES P/MRP PROTEIN SUBUNIT POP3"/>
    <property type="match status" value="1"/>
</dbReference>
<evidence type="ECO:0000256" key="1">
    <source>
        <dbReference type="SAM" id="MobiDB-lite"/>
    </source>
</evidence>
<dbReference type="AlphaFoldDB" id="A0A9P4S6H4"/>
<dbReference type="GO" id="GO:0008033">
    <property type="term" value="P:tRNA processing"/>
    <property type="evidence" value="ECO:0007669"/>
    <property type="project" value="InterPro"/>
</dbReference>
<comment type="caution">
    <text evidence="2">The sequence shown here is derived from an EMBL/GenBank/DDBJ whole genome shotgun (WGS) entry which is preliminary data.</text>
</comment>
<sequence>MAPAEKTQKSTNKVSKFVYIVDAPYTADQWPQVGLQHHNTILDLLVDLLKPIGSHRSLCIVPSKGKRSRKRKRTEEKQSHNSAPLEPLNTSVPEISRHILVGLNSTSRHMELTSKEIAKSTLEGINLPSQLAAIFVTKSKKDDLMYSHLPLLARTSSCLYPNSPPTVIVPLNLTVEPKLAQALSLPRVHVVGIMSSCPGASLLIDYVRDHIGPIEVPWVKEAVNAKYLGLKLQMMEPGTESDSLKESNNIKQSKHD</sequence>
<gene>
    <name evidence="2" type="ORF">M501DRAFT_996536</name>
</gene>
<dbReference type="InterPro" id="IPR013241">
    <property type="entry name" value="RNase_P_Pop3"/>
</dbReference>
<dbReference type="GO" id="GO:0034965">
    <property type="term" value="P:intronic box C/D snoRNA processing"/>
    <property type="evidence" value="ECO:0007669"/>
    <property type="project" value="TreeGrafter"/>
</dbReference>
<proteinExistence type="predicted"/>
<dbReference type="GO" id="GO:0000172">
    <property type="term" value="C:ribonuclease MRP complex"/>
    <property type="evidence" value="ECO:0007669"/>
    <property type="project" value="TreeGrafter"/>
</dbReference>